<evidence type="ECO:0000256" key="1">
    <source>
        <dbReference type="SAM" id="MobiDB-lite"/>
    </source>
</evidence>
<feature type="domain" description="PH" evidence="2">
    <location>
        <begin position="144"/>
        <end position="243"/>
    </location>
</feature>
<dbReference type="SUPFAM" id="SSF51045">
    <property type="entry name" value="WW domain"/>
    <property type="match status" value="1"/>
</dbReference>
<dbReference type="Gene3D" id="2.30.29.30">
    <property type="entry name" value="Pleckstrin-homology domain (PH domain)/Phosphotyrosine-binding domain (PTB)"/>
    <property type="match status" value="1"/>
</dbReference>
<keyword evidence="5" id="KW-1185">Reference proteome</keyword>
<dbReference type="EMBL" id="AGSI01000002">
    <property type="protein sequence ID" value="EIE26689.1"/>
    <property type="molecule type" value="Genomic_DNA"/>
</dbReference>
<dbReference type="PANTHER" id="PTHR46977">
    <property type="entry name" value="PROTEIN FREE1"/>
    <property type="match status" value="1"/>
</dbReference>
<evidence type="ECO:0000313" key="4">
    <source>
        <dbReference type="EMBL" id="EIE26689.1"/>
    </source>
</evidence>
<proteinExistence type="predicted"/>
<dbReference type="InterPro" id="IPR001849">
    <property type="entry name" value="PH_domain"/>
</dbReference>
<dbReference type="GO" id="GO:0070676">
    <property type="term" value="P:intralumenal vesicle formation"/>
    <property type="evidence" value="ECO:0007669"/>
    <property type="project" value="TreeGrafter"/>
</dbReference>
<dbReference type="STRING" id="574566.I0Z7S0"/>
<dbReference type="GeneID" id="17044699"/>
<dbReference type="GO" id="GO:0000813">
    <property type="term" value="C:ESCRT I complex"/>
    <property type="evidence" value="ECO:0007669"/>
    <property type="project" value="TreeGrafter"/>
</dbReference>
<organism evidence="4 5">
    <name type="scientific">Coccomyxa subellipsoidea (strain C-169)</name>
    <name type="common">Green microalga</name>
    <dbReference type="NCBI Taxonomy" id="574566"/>
    <lineage>
        <taxon>Eukaryota</taxon>
        <taxon>Viridiplantae</taxon>
        <taxon>Chlorophyta</taxon>
        <taxon>core chlorophytes</taxon>
        <taxon>Trebouxiophyceae</taxon>
        <taxon>Trebouxiophyceae incertae sedis</taxon>
        <taxon>Coccomyxaceae</taxon>
        <taxon>Coccomyxa</taxon>
        <taxon>Coccomyxa subellipsoidea</taxon>
    </lineage>
</organism>
<evidence type="ECO:0000259" key="2">
    <source>
        <dbReference type="PROSITE" id="PS50003"/>
    </source>
</evidence>
<dbReference type="PANTHER" id="PTHR46977:SF1">
    <property type="entry name" value="PROTEIN FREE1"/>
    <property type="match status" value="1"/>
</dbReference>
<dbReference type="PROSITE" id="PS01159">
    <property type="entry name" value="WW_DOMAIN_1"/>
    <property type="match status" value="1"/>
</dbReference>
<dbReference type="SMART" id="SM00233">
    <property type="entry name" value="PH"/>
    <property type="match status" value="1"/>
</dbReference>
<dbReference type="Proteomes" id="UP000007264">
    <property type="component" value="Unassembled WGS sequence"/>
</dbReference>
<dbReference type="Pfam" id="PF00397">
    <property type="entry name" value="WW"/>
    <property type="match status" value="1"/>
</dbReference>
<sequence length="492" mass="53077">MVDQDFKGVSEKFSVSLLSDEGHGSDRVVCEIGLDGLLILSSDGQRVQRKYPLKHISRWALRGNSLVLYTKTPVDVEERTVTLQSDDRTIRSALDTLTSCCMQMVELLQGSGENSQTTNSLTSLINGGTSKKLPSAEDVEFWSNPEKAGWLQSQGEHIKTWRRRWFVLKQGYLFRFAGPDVTSSSKARGLVDLSKVTDVSAARDATGRNNSLMLSTPTGRVLYVADSETEQVEWLSALEGSVAKIVRQVAGVEDEPAQPAERPASVQNKWTQQLEQNYAAVGGTGSGSGRSSSARDPNAMVKIVGYNQEPTAPHNRPSASYDAPDYSTGNSFGYDNIAGIAGICTSGSAAPKPSSSSSFSDSFVKVDYPSYPVLAATASHQTPTAQPSYADPAAAAGNSGSGYGQFSAPQQQQSYSGYQAHGQQDSYGNHQQQPYSSPSTYSYQPQAAQAHSYAQPAPAQPSWQELHADNGRPYYYNASTGVTQWEQPAGFV</sequence>
<dbReference type="AlphaFoldDB" id="I0Z7S0"/>
<evidence type="ECO:0000313" key="5">
    <source>
        <dbReference type="Proteomes" id="UP000007264"/>
    </source>
</evidence>
<dbReference type="SUPFAM" id="SSF50729">
    <property type="entry name" value="PH domain-like"/>
    <property type="match status" value="1"/>
</dbReference>
<feature type="compositionally biased region" description="Low complexity" evidence="1">
    <location>
        <begin position="431"/>
        <end position="446"/>
    </location>
</feature>
<dbReference type="OrthoDB" id="185175at2759"/>
<dbReference type="GO" id="GO:0043130">
    <property type="term" value="F:ubiquitin binding"/>
    <property type="evidence" value="ECO:0007669"/>
    <property type="project" value="InterPro"/>
</dbReference>
<dbReference type="InterPro" id="IPR045893">
    <property type="entry name" value="FREE1"/>
</dbReference>
<dbReference type="PROSITE" id="PS50020">
    <property type="entry name" value="WW_DOMAIN_2"/>
    <property type="match status" value="1"/>
</dbReference>
<evidence type="ECO:0008006" key="6">
    <source>
        <dbReference type="Google" id="ProtNLM"/>
    </source>
</evidence>
<dbReference type="GO" id="GO:0031902">
    <property type="term" value="C:late endosome membrane"/>
    <property type="evidence" value="ECO:0007669"/>
    <property type="project" value="TreeGrafter"/>
</dbReference>
<dbReference type="Gene3D" id="2.20.70.10">
    <property type="match status" value="1"/>
</dbReference>
<dbReference type="RefSeq" id="XP_005651233.1">
    <property type="nucleotide sequence ID" value="XM_005651176.1"/>
</dbReference>
<protein>
    <recommendedName>
        <fullName evidence="6">PH-domain-containing protein</fullName>
    </recommendedName>
</protein>
<dbReference type="CDD" id="cd00201">
    <property type="entry name" value="WW"/>
    <property type="match status" value="1"/>
</dbReference>
<dbReference type="KEGG" id="csl:COCSUDRAFT_46190"/>
<dbReference type="InterPro" id="IPR011993">
    <property type="entry name" value="PH-like_dom_sf"/>
</dbReference>
<feature type="domain" description="WW" evidence="3">
    <location>
        <begin position="457"/>
        <end position="490"/>
    </location>
</feature>
<dbReference type="SMART" id="SM00456">
    <property type="entry name" value="WW"/>
    <property type="match status" value="1"/>
</dbReference>
<dbReference type="InterPro" id="IPR001202">
    <property type="entry name" value="WW_dom"/>
</dbReference>
<dbReference type="Pfam" id="PF00169">
    <property type="entry name" value="PH"/>
    <property type="match status" value="1"/>
</dbReference>
<evidence type="ECO:0000259" key="3">
    <source>
        <dbReference type="PROSITE" id="PS50020"/>
    </source>
</evidence>
<gene>
    <name evidence="4" type="ORF">COCSUDRAFT_46190</name>
</gene>
<feature type="compositionally biased region" description="Low complexity" evidence="1">
    <location>
        <begin position="385"/>
        <end position="398"/>
    </location>
</feature>
<dbReference type="eggNOG" id="KOG1729">
    <property type="taxonomic scope" value="Eukaryota"/>
</dbReference>
<dbReference type="InterPro" id="IPR036020">
    <property type="entry name" value="WW_dom_sf"/>
</dbReference>
<feature type="region of interest" description="Disordered" evidence="1">
    <location>
        <begin position="382"/>
        <end position="465"/>
    </location>
</feature>
<dbReference type="CDD" id="cd13276">
    <property type="entry name" value="PH_AtPH1"/>
    <property type="match status" value="1"/>
</dbReference>
<reference evidence="4 5" key="1">
    <citation type="journal article" date="2012" name="Genome Biol.">
        <title>The genome of the polar eukaryotic microalga coccomyxa subellipsoidea reveals traits of cold adaptation.</title>
        <authorList>
            <person name="Blanc G."/>
            <person name="Agarkova I."/>
            <person name="Grimwood J."/>
            <person name="Kuo A."/>
            <person name="Brueggeman A."/>
            <person name="Dunigan D."/>
            <person name="Gurnon J."/>
            <person name="Ladunga I."/>
            <person name="Lindquist E."/>
            <person name="Lucas S."/>
            <person name="Pangilinan J."/>
            <person name="Proschold T."/>
            <person name="Salamov A."/>
            <person name="Schmutz J."/>
            <person name="Weeks D."/>
            <person name="Yamada T."/>
            <person name="Claverie J.M."/>
            <person name="Grigoriev I."/>
            <person name="Van Etten J."/>
            <person name="Lomsadze A."/>
            <person name="Borodovsky M."/>
        </authorList>
    </citation>
    <scope>NUCLEOTIDE SEQUENCE [LARGE SCALE GENOMIC DNA]</scope>
    <source>
        <strain evidence="4 5">C-169</strain>
    </source>
</reference>
<dbReference type="GO" id="GO:0036258">
    <property type="term" value="P:multivesicular body assembly"/>
    <property type="evidence" value="ECO:0007669"/>
    <property type="project" value="InterPro"/>
</dbReference>
<accession>I0Z7S0</accession>
<feature type="compositionally biased region" description="Polar residues" evidence="1">
    <location>
        <begin position="407"/>
        <end position="430"/>
    </location>
</feature>
<name>I0Z7S0_COCSC</name>
<dbReference type="PROSITE" id="PS50003">
    <property type="entry name" value="PH_DOMAIN"/>
    <property type="match status" value="1"/>
</dbReference>
<comment type="caution">
    <text evidence="4">The sequence shown here is derived from an EMBL/GenBank/DDBJ whole genome shotgun (WGS) entry which is preliminary data.</text>
</comment>
<dbReference type="FunFam" id="2.30.29.30:FF:000286">
    <property type="entry name" value="PH-protein kinase domain containing protein"/>
    <property type="match status" value="1"/>
</dbReference>